<evidence type="ECO:0000256" key="3">
    <source>
        <dbReference type="ARBA" id="ARBA00022679"/>
    </source>
</evidence>
<keyword evidence="2" id="KW-0489">Methyltransferase</keyword>
<feature type="domain" description="EF-hand" evidence="8">
    <location>
        <begin position="393"/>
        <end position="428"/>
    </location>
</feature>
<feature type="compositionally biased region" description="Polar residues" evidence="6">
    <location>
        <begin position="16"/>
        <end position="33"/>
    </location>
</feature>
<feature type="domain" description="Peptidase M14" evidence="9">
    <location>
        <begin position="957"/>
        <end position="1238"/>
    </location>
</feature>
<protein>
    <submittedName>
        <fullName evidence="10">Uncharacterized protein</fullName>
    </submittedName>
</protein>
<dbReference type="GO" id="GO:0008270">
    <property type="term" value="F:zinc ion binding"/>
    <property type="evidence" value="ECO:0007669"/>
    <property type="project" value="InterPro"/>
</dbReference>
<dbReference type="OrthoDB" id="3626597at2759"/>
<feature type="active site" description="Proton donor/acceptor" evidence="5">
    <location>
        <position position="1209"/>
    </location>
</feature>
<dbReference type="SUPFAM" id="SSF53335">
    <property type="entry name" value="S-adenosyl-L-methionine-dependent methyltransferases"/>
    <property type="match status" value="1"/>
</dbReference>
<dbReference type="EMBL" id="MUNK01000013">
    <property type="protein sequence ID" value="OTA38114.1"/>
    <property type="molecule type" value="Genomic_DNA"/>
</dbReference>
<comment type="caution">
    <text evidence="10">The sequence shown here is derived from an EMBL/GenBank/DDBJ whole genome shotgun (WGS) entry which is preliminary data.</text>
</comment>
<dbReference type="GO" id="GO:0006508">
    <property type="term" value="P:proteolysis"/>
    <property type="evidence" value="ECO:0007669"/>
    <property type="project" value="InterPro"/>
</dbReference>
<reference evidence="10 11" key="1">
    <citation type="submission" date="2017-01" db="EMBL/GenBank/DDBJ databases">
        <title>The recent genome duplication of the halophilic yeast Hortaea werneckii: insights from long-read sequencing.</title>
        <authorList>
            <person name="Sinha S."/>
            <person name="Flibotte S."/>
            <person name="Neira M."/>
            <person name="Lenassi M."/>
            <person name="Gostincar C."/>
            <person name="Stajich J.E."/>
            <person name="Nislow C.E."/>
        </authorList>
    </citation>
    <scope>NUCLEOTIDE SEQUENCE [LARGE SCALE GENOMIC DNA]</scope>
    <source>
        <strain evidence="10 11">EXF-2000</strain>
    </source>
</reference>
<evidence type="ECO:0000256" key="4">
    <source>
        <dbReference type="ARBA" id="ARBA00022691"/>
    </source>
</evidence>
<evidence type="ECO:0000256" key="1">
    <source>
        <dbReference type="ARBA" id="ARBA00005988"/>
    </source>
</evidence>
<dbReference type="GO" id="GO:0004181">
    <property type="term" value="F:metallocarboxypeptidase activity"/>
    <property type="evidence" value="ECO:0007669"/>
    <property type="project" value="InterPro"/>
</dbReference>
<keyword evidence="4" id="KW-0949">S-adenosyl-L-methionine</keyword>
<dbReference type="PANTHER" id="PTHR31323:SF14">
    <property type="entry name" value="MECHANOSENSITIVE ION CHANNEL PROTEIN MSY2"/>
    <property type="match status" value="1"/>
</dbReference>
<dbReference type="PROSITE" id="PS51683">
    <property type="entry name" value="SAM_OMT_II"/>
    <property type="match status" value="1"/>
</dbReference>
<dbReference type="GO" id="GO:0016020">
    <property type="term" value="C:membrane"/>
    <property type="evidence" value="ECO:0007669"/>
    <property type="project" value="InterPro"/>
</dbReference>
<dbReference type="SUPFAM" id="SSF53187">
    <property type="entry name" value="Zn-dependent exopeptidases"/>
    <property type="match status" value="1"/>
</dbReference>
<evidence type="ECO:0000259" key="9">
    <source>
        <dbReference type="PROSITE" id="PS52035"/>
    </source>
</evidence>
<dbReference type="Pfam" id="PF00924">
    <property type="entry name" value="MS_channel_2nd"/>
    <property type="match status" value="1"/>
</dbReference>
<dbReference type="PROSITE" id="PS50222">
    <property type="entry name" value="EF_HAND_2"/>
    <property type="match status" value="1"/>
</dbReference>
<dbReference type="PROSITE" id="PS52035">
    <property type="entry name" value="PEPTIDASE_M14"/>
    <property type="match status" value="1"/>
</dbReference>
<sequence length="1426" mass="158399">MPTNDHTIDIPLEQVASHQSGLRNQSSSAQLRPSLSRDVGATSHRQFFHGRRRKAGEAGGGTGNIGYDGEEDKVNAVGKFYKKVMGSSVITRYLLYILPLGILIAIPIIVGATVAQGAKIGGVRIVWFFSWVEIVWASLWASKVVAHLLPYIFQLVAGVVSSGVRKYALVIRSLEIPLSLVGWGVTSLATFMPIMTRNPTQRAKNDTASKEWENVVQKILAASVIASLIFLGEKTIIQLISIDYHRKQFAFRIKESKHSIYLLGLLYEASRNLFPPYCNEFAEEDYAMADQLNLGKALKNKKGHSRSGSATPMRLIQDVARYGDKLTSAFGNVAKDVTGREVFNPDSAHSIVVGALEKKRTSEALAKRIWMSLVCEGREALYQDDIMDVLGPDHREQAEESFAVLDRDANGDVSLDEMIMVVREMSRERKAIATSMHDVDQAISVLDNLLSAVVLIAVVFVFVAFLNANFVTTLATAGTALLSLSFVFSATCQEVLGSCIFVFVKHPYDVSDRVDLKDDQFVVEHISLLFTIFRRISGQNIGRTVQIPNLVLNSLWIENVSRSNAMSEQLQVDVSFDTTFDDLQILKNQLTTFVTDKDNSRDFQPEVEVQILGTTDQSKLSLQVEIKHKSNWANETVRQARRSKFMCALVAALKIVPIYAPGGGYDAAGSAANPNYGVTITEGEAKEHAEATAKAREDARLVPLKKIEEAKNALSPTTSATMAGMSPRDAKIMESLTAKDPATDPARDDTWASERGDSSTLGERPSVDGHILEEVKGNVNWYDPGFYAVKERMLERFDPTISDTLLVDVGGGKGHDLCMFADQYPDHPGKIVLQDQDTVVAEAIKDSRFECSSHDFFTPQPIKNAKAYSLHSILHDWSDANALKILKNLKPALRPGYSKVLINEIVLSEEEPTLAATSMDMMMLAHMDARERTESEFRTLLELAGYRVSDIVKGQDGPTPQRELEYFVRSIAERNDWMTYREADFKSEEGRSFPYVVLSKQSTNGTLESGSGKLRVWLQAAIHGDEPAGDQALMSFLGLLDANATYADYLLDRMDILMLHRYNPDGVSYFQRTLATNFDPNRDSIKLARQQTRDIKTLFNSWSPHISGDMHEFGATTTYGDGNLVHSSDALFSAAKNLNIHPEIRKLSEDLFATSIGQGLEDAGFRWQPYITGGSSEDEEVIRLNEAGSDARIGRNAIGLSQTISFLFETRGIYLADQEFQRRTACGLTMITSLLEAAASNYEQVYSTMTSAIEDFISSDEDIVVTDSPTIEMREYPFVNTDTISIVRPTVEFASTTPTIANLTRLRPEAYLIPRAWADIAERMRVYGLEVEELEYAYHGPIEALNVTTSTLGETRYEGAVLQTVETRTVEREISLPPGSFWVSTRQKNIGLAFNALEPENIDSYVTFGIIPLEENDEYPIFRVMG</sequence>
<evidence type="ECO:0000256" key="5">
    <source>
        <dbReference type="PROSITE-ProRule" id="PRU01379"/>
    </source>
</evidence>
<dbReference type="GO" id="GO:0032259">
    <property type="term" value="P:methylation"/>
    <property type="evidence" value="ECO:0007669"/>
    <property type="project" value="UniProtKB-KW"/>
</dbReference>
<dbReference type="GO" id="GO:0008171">
    <property type="term" value="F:O-methyltransferase activity"/>
    <property type="evidence" value="ECO:0007669"/>
    <property type="project" value="InterPro"/>
</dbReference>
<evidence type="ECO:0000313" key="11">
    <source>
        <dbReference type="Proteomes" id="UP000194280"/>
    </source>
</evidence>
<keyword evidence="7" id="KW-0812">Transmembrane</keyword>
<keyword evidence="3" id="KW-0808">Transferase</keyword>
<dbReference type="PANTHER" id="PTHR31323">
    <property type="entry name" value="MECHANOSENSITIVE ION CHANNEL PROTEIN MSY2"/>
    <property type="match status" value="1"/>
</dbReference>
<keyword evidence="7" id="KW-1133">Transmembrane helix</keyword>
<keyword evidence="7" id="KW-0472">Membrane</keyword>
<dbReference type="CDD" id="cd06242">
    <property type="entry name" value="M14-like"/>
    <property type="match status" value="1"/>
</dbReference>
<feature type="transmembrane region" description="Helical" evidence="7">
    <location>
        <begin position="93"/>
        <end position="115"/>
    </location>
</feature>
<evidence type="ECO:0000256" key="6">
    <source>
        <dbReference type="SAM" id="MobiDB-lite"/>
    </source>
</evidence>
<feature type="compositionally biased region" description="Basic and acidic residues" evidence="6">
    <location>
        <begin position="741"/>
        <end position="757"/>
    </location>
</feature>
<organism evidence="10 11">
    <name type="scientific">Hortaea werneckii EXF-2000</name>
    <dbReference type="NCBI Taxonomy" id="1157616"/>
    <lineage>
        <taxon>Eukaryota</taxon>
        <taxon>Fungi</taxon>
        <taxon>Dikarya</taxon>
        <taxon>Ascomycota</taxon>
        <taxon>Pezizomycotina</taxon>
        <taxon>Dothideomycetes</taxon>
        <taxon>Dothideomycetidae</taxon>
        <taxon>Mycosphaerellales</taxon>
        <taxon>Teratosphaeriaceae</taxon>
        <taxon>Hortaea</taxon>
    </lineage>
</organism>
<dbReference type="InterPro" id="IPR029063">
    <property type="entry name" value="SAM-dependent_MTases_sf"/>
</dbReference>
<dbReference type="PROSITE" id="PS00018">
    <property type="entry name" value="EF_HAND_1"/>
    <property type="match status" value="1"/>
</dbReference>
<dbReference type="InterPro" id="IPR018247">
    <property type="entry name" value="EF_Hand_1_Ca_BS"/>
</dbReference>
<keyword evidence="11" id="KW-1185">Reference proteome</keyword>
<dbReference type="Gene3D" id="3.40.50.150">
    <property type="entry name" value="Vaccinia Virus protein VP39"/>
    <property type="match status" value="1"/>
</dbReference>
<evidence type="ECO:0000259" key="8">
    <source>
        <dbReference type="PROSITE" id="PS50222"/>
    </source>
</evidence>
<evidence type="ECO:0000313" key="10">
    <source>
        <dbReference type="EMBL" id="OTA38114.1"/>
    </source>
</evidence>
<dbReference type="GO" id="GO:0005509">
    <property type="term" value="F:calcium ion binding"/>
    <property type="evidence" value="ECO:0007669"/>
    <property type="project" value="InterPro"/>
</dbReference>
<dbReference type="Pfam" id="PF00891">
    <property type="entry name" value="Methyltransf_2"/>
    <property type="match status" value="1"/>
</dbReference>
<dbReference type="InterPro" id="IPR006685">
    <property type="entry name" value="MscS_channel_2nd"/>
</dbReference>
<dbReference type="STRING" id="1157616.A0A1Z5TQ36"/>
<dbReference type="GO" id="GO:0006874">
    <property type="term" value="P:intracellular calcium ion homeostasis"/>
    <property type="evidence" value="ECO:0007669"/>
    <property type="project" value="TreeGrafter"/>
</dbReference>
<dbReference type="Gene3D" id="3.40.630.10">
    <property type="entry name" value="Zn peptidases"/>
    <property type="match status" value="1"/>
</dbReference>
<dbReference type="Pfam" id="PF00246">
    <property type="entry name" value="Peptidase_M14"/>
    <property type="match status" value="1"/>
</dbReference>
<feature type="region of interest" description="Disordered" evidence="6">
    <location>
        <begin position="16"/>
        <end position="35"/>
    </location>
</feature>
<accession>A0A1Z5TQ36</accession>
<dbReference type="GO" id="GO:0005262">
    <property type="term" value="F:calcium channel activity"/>
    <property type="evidence" value="ECO:0007669"/>
    <property type="project" value="TreeGrafter"/>
</dbReference>
<name>A0A1Z5TQ36_HORWE</name>
<dbReference type="InterPro" id="IPR001077">
    <property type="entry name" value="COMT_C"/>
</dbReference>
<evidence type="ECO:0000256" key="7">
    <source>
        <dbReference type="SAM" id="Phobius"/>
    </source>
</evidence>
<gene>
    <name evidence="10" type="ORF">BTJ68_02043</name>
</gene>
<dbReference type="Pfam" id="PF25886">
    <property type="entry name" value="Msy1"/>
    <property type="match status" value="1"/>
</dbReference>
<feature type="transmembrane region" description="Helical" evidence="7">
    <location>
        <begin position="449"/>
        <end position="468"/>
    </location>
</feature>
<dbReference type="InterPro" id="IPR000834">
    <property type="entry name" value="Peptidase_M14"/>
</dbReference>
<dbReference type="InterPro" id="IPR016461">
    <property type="entry name" value="COMT-like"/>
</dbReference>
<evidence type="ECO:0000256" key="2">
    <source>
        <dbReference type="ARBA" id="ARBA00022603"/>
    </source>
</evidence>
<feature type="transmembrane region" description="Helical" evidence="7">
    <location>
        <begin position="122"/>
        <end position="142"/>
    </location>
</feature>
<dbReference type="InParanoid" id="A0A1Z5TQ36"/>
<comment type="similarity">
    <text evidence="1 5">Belongs to the peptidase M14 family.</text>
</comment>
<feature type="transmembrane region" description="Helical" evidence="7">
    <location>
        <begin position="215"/>
        <end position="232"/>
    </location>
</feature>
<proteinExistence type="inferred from homology"/>
<dbReference type="VEuPathDB" id="FungiDB:BTJ68_02043"/>
<feature type="region of interest" description="Disordered" evidence="6">
    <location>
        <begin position="737"/>
        <end position="765"/>
    </location>
</feature>
<dbReference type="InterPro" id="IPR058650">
    <property type="entry name" value="Msy1/2-like"/>
</dbReference>
<dbReference type="Proteomes" id="UP000194280">
    <property type="component" value="Unassembled WGS sequence"/>
</dbReference>
<dbReference type="InterPro" id="IPR002048">
    <property type="entry name" value="EF_hand_dom"/>
</dbReference>
<feature type="transmembrane region" description="Helical" evidence="7">
    <location>
        <begin position="176"/>
        <end position="195"/>
    </location>
</feature>